<feature type="domain" description="No apical meristem-associated C-terminal" evidence="6">
    <location>
        <begin position="156"/>
        <end position="312"/>
    </location>
</feature>
<sequence>MKAGSCRVARWIDEELWRCKEEMQVSCRTFFSMEEMVSIGLTQDTQGQDEVQAIKNTKGTKRIKNFHWKEDEIICSGWLNVSKDPIVGANQSRSSFWGRVHAFFEKHKKSTAVRTESSIMHRWLTIQYQVNKFCACYEAILRRNQSGFTIEDKDNKSFGLLHCYTILKGEDKWKAKMIELAEIEKEKQANKKKQKPSSKVSRPRDDEVNSEDHVIQVDSESPEPRKRSEGIKKAKENLRRGGGEACMEALGKMMEEKKALDMQKEKAKEERFMATLELEKATFELEKKRVATEEKKAEAEEKKAKAKLMKEKKKLCKVIVDGRVVNKAGTQVSDKSVIEIKAEIPKYVCRAGHKLEAAIKGFDIDCDGKIALDSGLSTGGFTDCLLQHGASHVYGVDVGYGQVAEKIRTHERVSVIERTNLRYLSQLPELVDLVTLDLSFISILLVMPAVIKVMKTDSTLITLIKPQFEARRSKVGGGGIVRDPLVHKEVLDRIISGVEEFGFCNKGWIESPIKGAEGNKEFLACFHSIRVSESQQER</sequence>
<evidence type="ECO:0008006" key="9">
    <source>
        <dbReference type="Google" id="ProtNLM"/>
    </source>
</evidence>
<feature type="compositionally biased region" description="Basic and acidic residues" evidence="4">
    <location>
        <begin position="222"/>
        <end position="240"/>
    </location>
</feature>
<feature type="coiled-coil region" evidence="3">
    <location>
        <begin position="250"/>
        <end position="314"/>
    </location>
</feature>
<dbReference type="AlphaFoldDB" id="A0A811RSZ1"/>
<feature type="domain" description="Ribosomal RNA methyltransferase FtsJ" evidence="5">
    <location>
        <begin position="347"/>
        <end position="526"/>
    </location>
</feature>
<dbReference type="Pfam" id="PF01728">
    <property type="entry name" value="FtsJ"/>
    <property type="match status" value="1"/>
</dbReference>
<dbReference type="GO" id="GO:0032259">
    <property type="term" value="P:methylation"/>
    <property type="evidence" value="ECO:0007669"/>
    <property type="project" value="InterPro"/>
</dbReference>
<protein>
    <recommendedName>
        <fullName evidence="9">Ribosomal RNA methyltransferase FtsJ domain-containing protein</fullName>
    </recommendedName>
</protein>
<comment type="caution">
    <text evidence="7">The sequence shown here is derived from an EMBL/GenBank/DDBJ whole genome shotgun (WGS) entry which is preliminary data.</text>
</comment>
<dbReference type="GO" id="GO:0003723">
    <property type="term" value="F:RNA binding"/>
    <property type="evidence" value="ECO:0007669"/>
    <property type="project" value="UniProtKB-KW"/>
</dbReference>
<feature type="region of interest" description="Disordered" evidence="4">
    <location>
        <begin position="186"/>
        <end position="240"/>
    </location>
</feature>
<evidence type="ECO:0000259" key="5">
    <source>
        <dbReference type="Pfam" id="PF01728"/>
    </source>
</evidence>
<dbReference type="OrthoDB" id="449109at2759"/>
<dbReference type="Proteomes" id="UP000604825">
    <property type="component" value="Unassembled WGS sequence"/>
</dbReference>
<dbReference type="Gene3D" id="3.40.50.150">
    <property type="entry name" value="Vaccinia Virus protein VP39"/>
    <property type="match status" value="1"/>
</dbReference>
<evidence type="ECO:0000256" key="2">
    <source>
        <dbReference type="PROSITE-ProRule" id="PRU00182"/>
    </source>
</evidence>
<dbReference type="InterPro" id="IPR004538">
    <property type="entry name" value="Hemolysin_A/TlyA"/>
</dbReference>
<dbReference type="PANTHER" id="PTHR32319:SF0">
    <property type="entry name" value="BACTERIAL HEMOLYSIN-LIKE PROTEIN"/>
    <property type="match status" value="1"/>
</dbReference>
<keyword evidence="8" id="KW-1185">Reference proteome</keyword>
<keyword evidence="1 2" id="KW-0694">RNA-binding</keyword>
<dbReference type="CDD" id="cd02440">
    <property type="entry name" value="AdoMet_MTases"/>
    <property type="match status" value="1"/>
</dbReference>
<dbReference type="PROSITE" id="PS50889">
    <property type="entry name" value="S4"/>
    <property type="match status" value="1"/>
</dbReference>
<gene>
    <name evidence="7" type="ORF">NCGR_LOCUS56141</name>
</gene>
<keyword evidence="3" id="KW-0175">Coiled coil</keyword>
<dbReference type="PANTHER" id="PTHR32319">
    <property type="entry name" value="BACTERIAL HEMOLYSIN-LIKE PROTEIN"/>
    <property type="match status" value="1"/>
</dbReference>
<dbReference type="EMBL" id="CAJGYO010000016">
    <property type="protein sequence ID" value="CAD6272871.1"/>
    <property type="molecule type" value="Genomic_DNA"/>
</dbReference>
<evidence type="ECO:0000313" key="8">
    <source>
        <dbReference type="Proteomes" id="UP000604825"/>
    </source>
</evidence>
<dbReference type="InterPro" id="IPR029466">
    <property type="entry name" value="NAM-associated_C"/>
</dbReference>
<dbReference type="InterPro" id="IPR047048">
    <property type="entry name" value="TlyA"/>
</dbReference>
<evidence type="ECO:0000313" key="7">
    <source>
        <dbReference type="EMBL" id="CAD6272871.1"/>
    </source>
</evidence>
<feature type="compositionally biased region" description="Basic and acidic residues" evidence="4">
    <location>
        <begin position="202"/>
        <end position="215"/>
    </location>
</feature>
<dbReference type="InterPro" id="IPR029063">
    <property type="entry name" value="SAM-dependent_MTases_sf"/>
</dbReference>
<dbReference type="GO" id="GO:0008168">
    <property type="term" value="F:methyltransferase activity"/>
    <property type="evidence" value="ECO:0007669"/>
    <property type="project" value="InterPro"/>
</dbReference>
<reference evidence="7" key="1">
    <citation type="submission" date="2020-10" db="EMBL/GenBank/DDBJ databases">
        <authorList>
            <person name="Han B."/>
            <person name="Lu T."/>
            <person name="Zhao Q."/>
            <person name="Huang X."/>
            <person name="Zhao Y."/>
        </authorList>
    </citation>
    <scope>NUCLEOTIDE SEQUENCE</scope>
</reference>
<name>A0A811RSZ1_9POAL</name>
<dbReference type="SUPFAM" id="SSF53335">
    <property type="entry name" value="S-adenosyl-L-methionine-dependent methyltransferases"/>
    <property type="match status" value="1"/>
</dbReference>
<dbReference type="InterPro" id="IPR002877">
    <property type="entry name" value="RNA_MeTrfase_FtsJ_dom"/>
</dbReference>
<evidence type="ECO:0000259" key="6">
    <source>
        <dbReference type="Pfam" id="PF14303"/>
    </source>
</evidence>
<evidence type="ECO:0000256" key="4">
    <source>
        <dbReference type="SAM" id="MobiDB-lite"/>
    </source>
</evidence>
<evidence type="ECO:0000256" key="3">
    <source>
        <dbReference type="SAM" id="Coils"/>
    </source>
</evidence>
<dbReference type="NCBIfam" id="TIGR00478">
    <property type="entry name" value="tly"/>
    <property type="match status" value="1"/>
</dbReference>
<evidence type="ECO:0000256" key="1">
    <source>
        <dbReference type="ARBA" id="ARBA00022884"/>
    </source>
</evidence>
<organism evidence="7 8">
    <name type="scientific">Miscanthus lutarioriparius</name>
    <dbReference type="NCBI Taxonomy" id="422564"/>
    <lineage>
        <taxon>Eukaryota</taxon>
        <taxon>Viridiplantae</taxon>
        <taxon>Streptophyta</taxon>
        <taxon>Embryophyta</taxon>
        <taxon>Tracheophyta</taxon>
        <taxon>Spermatophyta</taxon>
        <taxon>Magnoliopsida</taxon>
        <taxon>Liliopsida</taxon>
        <taxon>Poales</taxon>
        <taxon>Poaceae</taxon>
        <taxon>PACMAD clade</taxon>
        <taxon>Panicoideae</taxon>
        <taxon>Andropogonodae</taxon>
        <taxon>Andropogoneae</taxon>
        <taxon>Saccharinae</taxon>
        <taxon>Miscanthus</taxon>
    </lineage>
</organism>
<dbReference type="Pfam" id="PF14303">
    <property type="entry name" value="NAM-associated"/>
    <property type="match status" value="1"/>
</dbReference>
<accession>A0A811RSZ1</accession>
<proteinExistence type="predicted"/>